<dbReference type="GO" id="GO:0046983">
    <property type="term" value="F:protein dimerization activity"/>
    <property type="evidence" value="ECO:0007669"/>
    <property type="project" value="InterPro"/>
</dbReference>
<dbReference type="SUPFAM" id="SSF55455">
    <property type="entry name" value="SRF-like"/>
    <property type="match status" value="1"/>
</dbReference>
<feature type="domain" description="MADS-box" evidence="6">
    <location>
        <begin position="128"/>
        <end position="163"/>
    </location>
</feature>
<comment type="caution">
    <text evidence="7">The sequence shown here is derived from an EMBL/GenBank/DDBJ whole genome shotgun (WGS) entry which is preliminary data.</text>
</comment>
<protein>
    <submittedName>
        <fullName evidence="7">Transcription factor, MADS-box</fullName>
    </submittedName>
</protein>
<evidence type="ECO:0000256" key="1">
    <source>
        <dbReference type="ARBA" id="ARBA00004123"/>
    </source>
</evidence>
<reference evidence="7 8" key="1">
    <citation type="submission" date="2023-12" db="EMBL/GenBank/DDBJ databases">
        <title>A high-quality genome assembly for Dillenia turbinata (Dilleniales).</title>
        <authorList>
            <person name="Chanderbali A."/>
        </authorList>
    </citation>
    <scope>NUCLEOTIDE SEQUENCE [LARGE SCALE GENOMIC DNA]</scope>
    <source>
        <strain evidence="7">LSX21</strain>
        <tissue evidence="7">Leaf</tissue>
    </source>
</reference>
<dbReference type="GO" id="GO:0003677">
    <property type="term" value="F:DNA binding"/>
    <property type="evidence" value="ECO:0007669"/>
    <property type="project" value="UniProtKB-KW"/>
</dbReference>
<keyword evidence="8" id="KW-1185">Reference proteome</keyword>
<dbReference type="Gene3D" id="3.40.1810.10">
    <property type="entry name" value="Transcription factor, MADS-box"/>
    <property type="match status" value="1"/>
</dbReference>
<comment type="subcellular location">
    <subcellularLocation>
        <location evidence="1">Nucleus</location>
    </subcellularLocation>
</comment>
<evidence type="ECO:0000313" key="7">
    <source>
        <dbReference type="EMBL" id="KAK6918292.1"/>
    </source>
</evidence>
<proteinExistence type="predicted"/>
<name>A0AAN8UWU7_9MAGN</name>
<dbReference type="Pfam" id="PF00319">
    <property type="entry name" value="SRF-TF"/>
    <property type="match status" value="1"/>
</dbReference>
<dbReference type="InterPro" id="IPR002100">
    <property type="entry name" value="TF_MADSbox"/>
</dbReference>
<evidence type="ECO:0000256" key="5">
    <source>
        <dbReference type="ARBA" id="ARBA00023242"/>
    </source>
</evidence>
<keyword evidence="4" id="KW-0804">Transcription</keyword>
<dbReference type="Proteomes" id="UP001370490">
    <property type="component" value="Unassembled WGS sequence"/>
</dbReference>
<keyword evidence="5" id="KW-0539">Nucleus</keyword>
<evidence type="ECO:0000256" key="2">
    <source>
        <dbReference type="ARBA" id="ARBA00023015"/>
    </source>
</evidence>
<evidence type="ECO:0000313" key="8">
    <source>
        <dbReference type="Proteomes" id="UP001370490"/>
    </source>
</evidence>
<accession>A0AAN8UWU7</accession>
<dbReference type="AlphaFoldDB" id="A0AAN8UWU7"/>
<gene>
    <name evidence="7" type="ORF">RJ641_016714</name>
</gene>
<organism evidence="7 8">
    <name type="scientific">Dillenia turbinata</name>
    <dbReference type="NCBI Taxonomy" id="194707"/>
    <lineage>
        <taxon>Eukaryota</taxon>
        <taxon>Viridiplantae</taxon>
        <taxon>Streptophyta</taxon>
        <taxon>Embryophyta</taxon>
        <taxon>Tracheophyta</taxon>
        <taxon>Spermatophyta</taxon>
        <taxon>Magnoliopsida</taxon>
        <taxon>eudicotyledons</taxon>
        <taxon>Gunneridae</taxon>
        <taxon>Pentapetalae</taxon>
        <taxon>Dilleniales</taxon>
        <taxon>Dilleniaceae</taxon>
        <taxon>Dillenia</taxon>
    </lineage>
</organism>
<dbReference type="PROSITE" id="PS50066">
    <property type="entry name" value="MADS_BOX_2"/>
    <property type="match status" value="1"/>
</dbReference>
<evidence type="ECO:0000259" key="6">
    <source>
        <dbReference type="PROSITE" id="PS50066"/>
    </source>
</evidence>
<evidence type="ECO:0000256" key="3">
    <source>
        <dbReference type="ARBA" id="ARBA00023125"/>
    </source>
</evidence>
<keyword evidence="3" id="KW-0238">DNA-binding</keyword>
<dbReference type="GO" id="GO:0005634">
    <property type="term" value="C:nucleus"/>
    <property type="evidence" value="ECO:0007669"/>
    <property type="project" value="UniProtKB-SubCell"/>
</dbReference>
<dbReference type="EMBL" id="JBAMMX010000022">
    <property type="protein sequence ID" value="KAK6918292.1"/>
    <property type="molecule type" value="Genomic_DNA"/>
</dbReference>
<keyword evidence="2" id="KW-0805">Transcription regulation</keyword>
<sequence length="258" mass="28960">MVSRSPLRSSQSAAVLVSSTSSFAALWWAAPLSLIPCCYVPISVGFGIWMNTQHDGCRSSLTLSVLALCCSGFWDTEVNEEAIKFMVAEPYLYYLMGVEDHPGGFIFLGAISRGNLSSVMDFLKSKMVKLPKNSKGHYLAMQRRKKSLFKKASELSTLCGIDICKGRKSEDREKKLRKEKMLLDVCSAQIQSQSHSDFSSEMHGKDVPYDIENVYRPNDIILEDKECCSNLDESIVNLCFADFVAEEQDFWNIELAMV</sequence>
<dbReference type="InterPro" id="IPR036879">
    <property type="entry name" value="TF_MADSbox_sf"/>
</dbReference>
<evidence type="ECO:0000256" key="4">
    <source>
        <dbReference type="ARBA" id="ARBA00023163"/>
    </source>
</evidence>